<name>A0A0N0U5H1_9HYME</name>
<evidence type="ECO:0000256" key="2">
    <source>
        <dbReference type="ARBA" id="ARBA00022516"/>
    </source>
</evidence>
<keyword evidence="7 10" id="KW-0443">Lipid metabolism</keyword>
<dbReference type="EC" id="2.3.1.199" evidence="10"/>
<dbReference type="GO" id="GO:0019367">
    <property type="term" value="P:fatty acid elongation, saturated fatty acid"/>
    <property type="evidence" value="ECO:0007669"/>
    <property type="project" value="TreeGrafter"/>
</dbReference>
<evidence type="ECO:0000256" key="5">
    <source>
        <dbReference type="ARBA" id="ARBA00022832"/>
    </source>
</evidence>
<dbReference type="AlphaFoldDB" id="A0A0N0U5H1"/>
<dbReference type="GO" id="GO:0034626">
    <property type="term" value="P:fatty acid elongation, polyunsaturated fatty acid"/>
    <property type="evidence" value="ECO:0007669"/>
    <property type="project" value="TreeGrafter"/>
</dbReference>
<comment type="caution">
    <text evidence="10">Lacks conserved residue(s) required for the propagation of feature annotation.</text>
</comment>
<feature type="transmembrane region" description="Helical" evidence="10">
    <location>
        <begin position="36"/>
        <end position="58"/>
    </location>
</feature>
<evidence type="ECO:0000256" key="7">
    <source>
        <dbReference type="ARBA" id="ARBA00023098"/>
    </source>
</evidence>
<dbReference type="STRING" id="166423.A0A0N0U5H1"/>
<dbReference type="GO" id="GO:0042761">
    <property type="term" value="P:very long-chain fatty acid biosynthetic process"/>
    <property type="evidence" value="ECO:0007669"/>
    <property type="project" value="TreeGrafter"/>
</dbReference>
<dbReference type="GO" id="GO:0009922">
    <property type="term" value="F:fatty acid elongase activity"/>
    <property type="evidence" value="ECO:0007669"/>
    <property type="project" value="UniProtKB-EC"/>
</dbReference>
<dbReference type="OrthoDB" id="10259681at2759"/>
<comment type="subcellular location">
    <subcellularLocation>
        <location evidence="1">Membrane</location>
        <topology evidence="1">Multi-pass membrane protein</topology>
    </subcellularLocation>
</comment>
<sequence>MNKVHDIQVTVPNYSHVFNVEKTYFYPDNQAWLTNNFPYCFYCCGIYVILIFGGKCYMSNRPKFNLRGPLALWSALLATFSIIGFSRTAPELFHILEQYGFYHSVCTPRKGLGTFSSTQQLSSACHLFSRKLDLGLGNVYFSLPGLALENIKGMVVFVCMCMNDECFARMRNQQNSFGSRIDSELEAEGKPERLLGSPSFGYGKSRVQGGARRRWPGFLTCSGKVGAMHQSTVDCLVFSEYVSHVAKVSGDAGLLRCKTMLFHCSGLGFLNYEFRTLTSASRKLALSIEVLAIFKQSVDTARGWGGGPVQPSG</sequence>
<dbReference type="GO" id="GO:0034625">
    <property type="term" value="P:fatty acid elongation, monounsaturated fatty acid"/>
    <property type="evidence" value="ECO:0007669"/>
    <property type="project" value="TreeGrafter"/>
</dbReference>
<dbReference type="PANTHER" id="PTHR11157">
    <property type="entry name" value="FATTY ACID ACYL TRANSFERASE-RELATED"/>
    <property type="match status" value="1"/>
</dbReference>
<feature type="transmembrane region" description="Helical" evidence="10">
    <location>
        <begin position="70"/>
        <end position="89"/>
    </location>
</feature>
<reference evidence="11 12" key="1">
    <citation type="submission" date="2015-07" db="EMBL/GenBank/DDBJ databases">
        <title>The genome of Melipona quadrifasciata.</title>
        <authorList>
            <person name="Pan H."/>
            <person name="Kapheim K."/>
        </authorList>
    </citation>
    <scope>NUCLEOTIDE SEQUENCE [LARGE SCALE GENOMIC DNA]</scope>
    <source>
        <strain evidence="11">0111107301</strain>
        <tissue evidence="11">Whole body</tissue>
    </source>
</reference>
<keyword evidence="12" id="KW-1185">Reference proteome</keyword>
<keyword evidence="8 10" id="KW-0472">Membrane</keyword>
<keyword evidence="5 10" id="KW-0276">Fatty acid metabolism</keyword>
<gene>
    <name evidence="11" type="ORF">WN51_14274</name>
</gene>
<evidence type="ECO:0000313" key="12">
    <source>
        <dbReference type="Proteomes" id="UP000053105"/>
    </source>
</evidence>
<comment type="similarity">
    <text evidence="10">Belongs to the ELO family.</text>
</comment>
<dbReference type="PANTHER" id="PTHR11157:SF17">
    <property type="entry name" value="ELONGATION OF VERY LONG CHAIN FATTY ACIDS PROTEIN 6"/>
    <property type="match status" value="1"/>
</dbReference>
<dbReference type="Proteomes" id="UP000053105">
    <property type="component" value="Unassembled WGS sequence"/>
</dbReference>
<dbReference type="InterPro" id="IPR002076">
    <property type="entry name" value="ELO_fam"/>
</dbReference>
<dbReference type="GO" id="GO:0030148">
    <property type="term" value="P:sphingolipid biosynthetic process"/>
    <property type="evidence" value="ECO:0007669"/>
    <property type="project" value="TreeGrafter"/>
</dbReference>
<protein>
    <recommendedName>
        <fullName evidence="10">Elongation of very long chain fatty acids protein</fullName>
        <ecNumber evidence="10">2.3.1.199</ecNumber>
    </recommendedName>
    <alternativeName>
        <fullName evidence="10">Very-long-chain 3-oxoacyl-CoA synthase</fullName>
    </alternativeName>
</protein>
<accession>A0A0N0U5H1</accession>
<evidence type="ECO:0000256" key="3">
    <source>
        <dbReference type="ARBA" id="ARBA00022679"/>
    </source>
</evidence>
<dbReference type="Pfam" id="PF01151">
    <property type="entry name" value="ELO"/>
    <property type="match status" value="1"/>
</dbReference>
<keyword evidence="2 10" id="KW-0444">Lipid biosynthesis</keyword>
<keyword evidence="9 10" id="KW-0275">Fatty acid biosynthesis</keyword>
<keyword evidence="6 10" id="KW-1133">Transmembrane helix</keyword>
<keyword evidence="3 10" id="KW-0808">Transferase</keyword>
<evidence type="ECO:0000256" key="9">
    <source>
        <dbReference type="ARBA" id="ARBA00023160"/>
    </source>
</evidence>
<evidence type="ECO:0000313" key="11">
    <source>
        <dbReference type="EMBL" id="KOX75202.1"/>
    </source>
</evidence>
<evidence type="ECO:0000256" key="10">
    <source>
        <dbReference type="RuleBase" id="RU361115"/>
    </source>
</evidence>
<evidence type="ECO:0000256" key="6">
    <source>
        <dbReference type="ARBA" id="ARBA00022989"/>
    </source>
</evidence>
<comment type="catalytic activity">
    <reaction evidence="10">
        <text>a very-long-chain acyl-CoA + malonyl-CoA + H(+) = a very-long-chain 3-oxoacyl-CoA + CO2 + CoA</text>
        <dbReference type="Rhea" id="RHEA:32727"/>
        <dbReference type="ChEBI" id="CHEBI:15378"/>
        <dbReference type="ChEBI" id="CHEBI:16526"/>
        <dbReference type="ChEBI" id="CHEBI:57287"/>
        <dbReference type="ChEBI" id="CHEBI:57384"/>
        <dbReference type="ChEBI" id="CHEBI:90725"/>
        <dbReference type="ChEBI" id="CHEBI:90736"/>
        <dbReference type="EC" id="2.3.1.199"/>
    </reaction>
</comment>
<proteinExistence type="inferred from homology"/>
<dbReference type="GO" id="GO:0005789">
    <property type="term" value="C:endoplasmic reticulum membrane"/>
    <property type="evidence" value="ECO:0007669"/>
    <property type="project" value="TreeGrafter"/>
</dbReference>
<dbReference type="EMBL" id="KQ435769">
    <property type="protein sequence ID" value="KOX75202.1"/>
    <property type="molecule type" value="Genomic_DNA"/>
</dbReference>
<evidence type="ECO:0000256" key="8">
    <source>
        <dbReference type="ARBA" id="ARBA00023136"/>
    </source>
</evidence>
<evidence type="ECO:0000256" key="1">
    <source>
        <dbReference type="ARBA" id="ARBA00004141"/>
    </source>
</evidence>
<evidence type="ECO:0000256" key="4">
    <source>
        <dbReference type="ARBA" id="ARBA00022692"/>
    </source>
</evidence>
<organism evidence="11 12">
    <name type="scientific">Melipona quadrifasciata</name>
    <dbReference type="NCBI Taxonomy" id="166423"/>
    <lineage>
        <taxon>Eukaryota</taxon>
        <taxon>Metazoa</taxon>
        <taxon>Ecdysozoa</taxon>
        <taxon>Arthropoda</taxon>
        <taxon>Hexapoda</taxon>
        <taxon>Insecta</taxon>
        <taxon>Pterygota</taxon>
        <taxon>Neoptera</taxon>
        <taxon>Endopterygota</taxon>
        <taxon>Hymenoptera</taxon>
        <taxon>Apocrita</taxon>
        <taxon>Aculeata</taxon>
        <taxon>Apoidea</taxon>
        <taxon>Anthophila</taxon>
        <taxon>Apidae</taxon>
        <taxon>Melipona</taxon>
    </lineage>
</organism>
<keyword evidence="4 10" id="KW-0812">Transmembrane</keyword>